<dbReference type="PANTHER" id="PTHR24221">
    <property type="entry name" value="ATP-BINDING CASSETTE SUB-FAMILY B"/>
    <property type="match status" value="1"/>
</dbReference>
<gene>
    <name evidence="7" type="ORF">ACFQ1S_43805</name>
</gene>
<organism evidence="7 8">
    <name type="scientific">Kibdelosporangium lantanae</name>
    <dbReference type="NCBI Taxonomy" id="1497396"/>
    <lineage>
        <taxon>Bacteria</taxon>
        <taxon>Bacillati</taxon>
        <taxon>Actinomycetota</taxon>
        <taxon>Actinomycetes</taxon>
        <taxon>Pseudonocardiales</taxon>
        <taxon>Pseudonocardiaceae</taxon>
        <taxon>Kibdelosporangium</taxon>
    </lineage>
</organism>
<evidence type="ECO:0000313" key="8">
    <source>
        <dbReference type="Proteomes" id="UP001597045"/>
    </source>
</evidence>
<dbReference type="PROSITE" id="PS50929">
    <property type="entry name" value="ABC_TM1F"/>
    <property type="match status" value="1"/>
</dbReference>
<dbReference type="InterPro" id="IPR039421">
    <property type="entry name" value="Type_1_exporter"/>
</dbReference>
<evidence type="ECO:0000313" key="7">
    <source>
        <dbReference type="EMBL" id="MFD1052008.1"/>
    </source>
</evidence>
<evidence type="ECO:0000256" key="2">
    <source>
        <dbReference type="ARBA" id="ARBA00022692"/>
    </source>
</evidence>
<evidence type="ECO:0000256" key="1">
    <source>
        <dbReference type="ARBA" id="ARBA00004651"/>
    </source>
</evidence>
<dbReference type="Gene3D" id="1.20.1560.10">
    <property type="entry name" value="ABC transporter type 1, transmembrane domain"/>
    <property type="match status" value="1"/>
</dbReference>
<sequence>TGLVWLVAALVFMELLTFGSAFLRRYLGGKLAFDVQHDLRQRVFQSVQRLDGAKQDGLRTGQVVSRSITDLQLVTSLLSMVPLSVGTVVFALVAIVAMLWLSPLLTLVALVVVPGVVYVAMRLRTRLFPATWSAQQRAADVAQQVEETVTGVRVVKGFGQERTEVSRLEPLADRWRSFGWTVHEVDGHDM</sequence>
<name>A0ABW3MMZ8_9PSEU</name>
<dbReference type="InterPro" id="IPR011527">
    <property type="entry name" value="ABC1_TM_dom"/>
</dbReference>
<dbReference type="EMBL" id="JBHTIS010004059">
    <property type="protein sequence ID" value="MFD1052008.1"/>
    <property type="molecule type" value="Genomic_DNA"/>
</dbReference>
<feature type="non-terminal residue" evidence="7">
    <location>
        <position position="1"/>
    </location>
</feature>
<protein>
    <submittedName>
        <fullName evidence="7">ABC transporter transmembrane domain-containing protein</fullName>
    </submittedName>
</protein>
<comment type="caution">
    <text evidence="7">The sequence shown here is derived from an EMBL/GenBank/DDBJ whole genome shotgun (WGS) entry which is preliminary data.</text>
</comment>
<keyword evidence="4 5" id="KW-0472">Membrane</keyword>
<evidence type="ECO:0000259" key="6">
    <source>
        <dbReference type="PROSITE" id="PS50929"/>
    </source>
</evidence>
<comment type="subcellular location">
    <subcellularLocation>
        <location evidence="1">Cell membrane</location>
        <topology evidence="1">Multi-pass membrane protein</topology>
    </subcellularLocation>
</comment>
<dbReference type="Proteomes" id="UP001597045">
    <property type="component" value="Unassembled WGS sequence"/>
</dbReference>
<keyword evidence="3 5" id="KW-1133">Transmembrane helix</keyword>
<evidence type="ECO:0000256" key="4">
    <source>
        <dbReference type="ARBA" id="ARBA00023136"/>
    </source>
</evidence>
<evidence type="ECO:0000256" key="5">
    <source>
        <dbReference type="SAM" id="Phobius"/>
    </source>
</evidence>
<feature type="domain" description="ABC transmembrane type-1" evidence="6">
    <location>
        <begin position="1"/>
        <end position="180"/>
    </location>
</feature>
<feature type="non-terminal residue" evidence="7">
    <location>
        <position position="190"/>
    </location>
</feature>
<keyword evidence="2 5" id="KW-0812">Transmembrane</keyword>
<proteinExistence type="predicted"/>
<feature type="transmembrane region" description="Helical" evidence="5">
    <location>
        <begin position="104"/>
        <end position="121"/>
    </location>
</feature>
<dbReference type="Pfam" id="PF00664">
    <property type="entry name" value="ABC_membrane"/>
    <property type="match status" value="1"/>
</dbReference>
<evidence type="ECO:0000256" key="3">
    <source>
        <dbReference type="ARBA" id="ARBA00022989"/>
    </source>
</evidence>
<keyword evidence="8" id="KW-1185">Reference proteome</keyword>
<dbReference type="SUPFAM" id="SSF90123">
    <property type="entry name" value="ABC transporter transmembrane region"/>
    <property type="match status" value="1"/>
</dbReference>
<accession>A0ABW3MMZ8</accession>
<feature type="transmembrane region" description="Helical" evidence="5">
    <location>
        <begin position="73"/>
        <end position="98"/>
    </location>
</feature>
<dbReference type="InterPro" id="IPR036640">
    <property type="entry name" value="ABC1_TM_sf"/>
</dbReference>
<dbReference type="PANTHER" id="PTHR24221:SF654">
    <property type="entry name" value="ATP-BINDING CASSETTE SUB-FAMILY B MEMBER 6"/>
    <property type="match status" value="1"/>
</dbReference>
<feature type="transmembrane region" description="Helical" evidence="5">
    <location>
        <begin position="6"/>
        <end position="23"/>
    </location>
</feature>
<reference evidence="8" key="1">
    <citation type="journal article" date="2019" name="Int. J. Syst. Evol. Microbiol.">
        <title>The Global Catalogue of Microorganisms (GCM) 10K type strain sequencing project: providing services to taxonomists for standard genome sequencing and annotation.</title>
        <authorList>
            <consortium name="The Broad Institute Genomics Platform"/>
            <consortium name="The Broad Institute Genome Sequencing Center for Infectious Disease"/>
            <person name="Wu L."/>
            <person name="Ma J."/>
        </authorList>
    </citation>
    <scope>NUCLEOTIDE SEQUENCE [LARGE SCALE GENOMIC DNA]</scope>
    <source>
        <strain evidence="8">JCM 31486</strain>
    </source>
</reference>